<proteinExistence type="predicted"/>
<comment type="caution">
    <text evidence="2">The sequence shown here is derived from an EMBL/GenBank/DDBJ whole genome shotgun (WGS) entry which is preliminary data.</text>
</comment>
<reference evidence="2 3" key="1">
    <citation type="journal article" date="2018" name="Sci. Rep.">
        <title>Comparative analysis of the Pocillopora damicornis genome highlights role of immune system in coral evolution.</title>
        <authorList>
            <person name="Cunning R."/>
            <person name="Bay R.A."/>
            <person name="Gillette P."/>
            <person name="Baker A.C."/>
            <person name="Traylor-Knowles N."/>
        </authorList>
    </citation>
    <scope>NUCLEOTIDE SEQUENCE [LARGE SCALE GENOMIC DNA]</scope>
    <source>
        <strain evidence="2">RSMAS</strain>
        <tissue evidence="2">Whole animal</tissue>
    </source>
</reference>
<dbReference type="Proteomes" id="UP000275408">
    <property type="component" value="Unassembled WGS sequence"/>
</dbReference>
<dbReference type="AlphaFoldDB" id="A0A3M6TN94"/>
<feature type="region of interest" description="Disordered" evidence="1">
    <location>
        <begin position="418"/>
        <end position="454"/>
    </location>
</feature>
<gene>
    <name evidence="2" type="ORF">pdam_00005145</name>
</gene>
<evidence type="ECO:0000313" key="3">
    <source>
        <dbReference type="Proteomes" id="UP000275408"/>
    </source>
</evidence>
<dbReference type="OrthoDB" id="5968492at2759"/>
<accession>A0A3M6TN94</accession>
<evidence type="ECO:0000313" key="2">
    <source>
        <dbReference type="EMBL" id="RMX42846.1"/>
    </source>
</evidence>
<keyword evidence="3" id="KW-1185">Reference proteome</keyword>
<name>A0A3M6TN94_POCDA</name>
<protein>
    <submittedName>
        <fullName evidence="2">Uncharacterized protein</fullName>
    </submittedName>
</protein>
<sequence>MHLKYPRKRDFYNWEELRCLAKALGFRKDLFHKNVPQELEKDRSNGLSTKSISNMLDIKCLHGDIHRTYNMHDALYNSRVIEKAVEMLSNRYLSFQELREVRVAFQLYEHEDMLGLVTDEHTLLRTLKICGRAVSPVKLKQHIKHMKRQVADRVMLYEFLDLLLLCERDTDVQLQPLPQVIGVDKNNLYKLCDFQAVLCTEDEKKIRHLDTLYEQGSVRSSMSHNKDVPSWRLLHQDYFVDSNPRIELVSRQQQRSLELCDHLDHSNKKVMHARCGYTGTSRRTAFVDLNDVSRKLKPLEKPPLRFKAQQHKEEVEDEGVTKEEEQHQKIDITRLSASSVGSFKFYREFDGTTSAKLSRTSKLGHQGILVTPRDLYNSHVMSQNLQWDMETQSQRLKQRSDKHMKEKYSGYYKKLKLFQDPSENPENEGNLGSRQSKVKEMPENSTTAVKPADSTPVELVITPRKQVPELDSIYNTLMERLQRTDTLLDFGEVRVQEFGSSMPSNISDGHSLTTRKLRSEQVTPQRFGMTGKVRLQRLGSLRSTQPKESDATEKQDEVEQLLEKLQEANHVASGKKGFLNPKPFVFAK</sequence>
<evidence type="ECO:0000256" key="1">
    <source>
        <dbReference type="SAM" id="MobiDB-lite"/>
    </source>
</evidence>
<organism evidence="2 3">
    <name type="scientific">Pocillopora damicornis</name>
    <name type="common">Cauliflower coral</name>
    <name type="synonym">Millepora damicornis</name>
    <dbReference type="NCBI Taxonomy" id="46731"/>
    <lineage>
        <taxon>Eukaryota</taxon>
        <taxon>Metazoa</taxon>
        <taxon>Cnidaria</taxon>
        <taxon>Anthozoa</taxon>
        <taxon>Hexacorallia</taxon>
        <taxon>Scleractinia</taxon>
        <taxon>Astrocoeniina</taxon>
        <taxon>Pocilloporidae</taxon>
        <taxon>Pocillopora</taxon>
    </lineage>
</organism>
<dbReference type="EMBL" id="RCHS01003253">
    <property type="protein sequence ID" value="RMX42846.1"/>
    <property type="molecule type" value="Genomic_DNA"/>
</dbReference>